<dbReference type="OrthoDB" id="9812754at2"/>
<keyword evidence="3" id="KW-0560">Oxidoreductase</keyword>
<evidence type="ECO:0000259" key="2">
    <source>
        <dbReference type="PROSITE" id="PS51725"/>
    </source>
</evidence>
<dbReference type="Pfam" id="PF03992">
    <property type="entry name" value="ABM"/>
    <property type="match status" value="2"/>
</dbReference>
<dbReference type="RefSeq" id="WP_092617637.1">
    <property type="nucleotide sequence ID" value="NZ_FMYK01000003.1"/>
</dbReference>
<feature type="signal peptide" evidence="1">
    <location>
        <begin position="1"/>
        <end position="25"/>
    </location>
</feature>
<organism evidence="3 4">
    <name type="scientific">Acinetobacter marinus</name>
    <dbReference type="NCBI Taxonomy" id="281375"/>
    <lineage>
        <taxon>Bacteria</taxon>
        <taxon>Pseudomonadati</taxon>
        <taxon>Pseudomonadota</taxon>
        <taxon>Gammaproteobacteria</taxon>
        <taxon>Moraxellales</taxon>
        <taxon>Moraxellaceae</taxon>
        <taxon>Acinetobacter</taxon>
    </lineage>
</organism>
<dbReference type="AlphaFoldDB" id="A0A1G6IJW1"/>
<evidence type="ECO:0000256" key="1">
    <source>
        <dbReference type="SAM" id="SignalP"/>
    </source>
</evidence>
<dbReference type="EMBL" id="FMYK01000003">
    <property type="protein sequence ID" value="SDC06741.1"/>
    <property type="molecule type" value="Genomic_DNA"/>
</dbReference>
<proteinExistence type="predicted"/>
<dbReference type="InterPro" id="IPR007138">
    <property type="entry name" value="ABM_dom"/>
</dbReference>
<accession>A0A1G6IJW1</accession>
<dbReference type="Proteomes" id="UP000242317">
    <property type="component" value="Unassembled WGS sequence"/>
</dbReference>
<evidence type="ECO:0000313" key="4">
    <source>
        <dbReference type="Proteomes" id="UP000242317"/>
    </source>
</evidence>
<dbReference type="PROSITE" id="PS51725">
    <property type="entry name" value="ABM"/>
    <property type="match status" value="2"/>
</dbReference>
<keyword evidence="3" id="KW-0503">Monooxygenase</keyword>
<dbReference type="GO" id="GO:0004497">
    <property type="term" value="F:monooxygenase activity"/>
    <property type="evidence" value="ECO:0007669"/>
    <property type="project" value="UniProtKB-KW"/>
</dbReference>
<feature type="domain" description="ABM" evidence="2">
    <location>
        <begin position="137"/>
        <end position="226"/>
    </location>
</feature>
<keyword evidence="4" id="KW-1185">Reference proteome</keyword>
<dbReference type="PANTHER" id="PTHR33336:SF3">
    <property type="entry name" value="ABM DOMAIN-CONTAINING PROTEIN"/>
    <property type="match status" value="1"/>
</dbReference>
<dbReference type="Gene3D" id="3.30.70.100">
    <property type="match status" value="1"/>
</dbReference>
<dbReference type="SUPFAM" id="SSF54909">
    <property type="entry name" value="Dimeric alpha+beta barrel"/>
    <property type="match status" value="2"/>
</dbReference>
<feature type="chain" id="PRO_5017273636" evidence="1">
    <location>
        <begin position="26"/>
        <end position="244"/>
    </location>
</feature>
<name>A0A1G6IJW1_9GAMM</name>
<reference evidence="4" key="1">
    <citation type="submission" date="2016-09" db="EMBL/GenBank/DDBJ databases">
        <authorList>
            <person name="Varghese N."/>
            <person name="Submissions S."/>
        </authorList>
    </citation>
    <scope>NUCLEOTIDE SEQUENCE [LARGE SCALE GENOMIC DNA]</scope>
    <source>
        <strain evidence="4">ANC 3699</strain>
    </source>
</reference>
<dbReference type="PANTHER" id="PTHR33336">
    <property type="entry name" value="QUINOL MONOOXYGENASE YGIN-RELATED"/>
    <property type="match status" value="1"/>
</dbReference>
<dbReference type="InterPro" id="IPR011008">
    <property type="entry name" value="Dimeric_a/b-barrel"/>
</dbReference>
<evidence type="ECO:0000313" key="3">
    <source>
        <dbReference type="EMBL" id="SDC06741.1"/>
    </source>
</evidence>
<sequence>MKTTSKNIATSVLLATALLSGGAQAVPVMNVFEMDIQAGQSATYDAVARQNIERSVQDEAGTLAMYALSSTEQPNRRYMVEIYRDQAAYQQHLQSESYQYFKEKSPEILTAHKVATPLQVQYLGDKVAPITLTDELITNMVRIQVHAKDAQAFKQIVMPEMIQSLAVEDRVLAIYAGTTQADPNTWLFFEIYASEAAYQAHRQTAHFQKYLTETPNMLGEKTFYQIKPSILKNKGGLDYPAQQP</sequence>
<feature type="domain" description="ABM" evidence="2">
    <location>
        <begin position="28"/>
        <end position="118"/>
    </location>
</feature>
<keyword evidence="1" id="KW-0732">Signal</keyword>
<protein>
    <submittedName>
        <fullName evidence="3">Quinol monooxygenase YgiN</fullName>
    </submittedName>
</protein>
<gene>
    <name evidence="3" type="ORF">SAMN05421749_10367</name>
</gene>
<dbReference type="InterPro" id="IPR050744">
    <property type="entry name" value="AI-2_Isomerase_LsrG"/>
</dbReference>